<dbReference type="Gene3D" id="2.120.10.10">
    <property type="match status" value="1"/>
</dbReference>
<proteinExistence type="predicted"/>
<dbReference type="GO" id="GO:0016787">
    <property type="term" value="F:hydrolase activity"/>
    <property type="evidence" value="ECO:0007669"/>
    <property type="project" value="UniProtKB-KW"/>
</dbReference>
<feature type="chain" id="PRO_5046939524" evidence="1">
    <location>
        <begin position="32"/>
        <end position="401"/>
    </location>
</feature>
<feature type="signal peptide" evidence="1">
    <location>
        <begin position="1"/>
        <end position="31"/>
    </location>
</feature>
<evidence type="ECO:0000313" key="3">
    <source>
        <dbReference type="Proteomes" id="UP001204015"/>
    </source>
</evidence>
<dbReference type="InterPro" id="IPR036278">
    <property type="entry name" value="Sialidase_sf"/>
</dbReference>
<keyword evidence="3" id="KW-1185">Reference proteome</keyword>
<dbReference type="EMBL" id="JAMXLY010000042">
    <property type="protein sequence ID" value="MCO6026195.1"/>
    <property type="molecule type" value="Genomic_DNA"/>
</dbReference>
<protein>
    <submittedName>
        <fullName evidence="2">Glycoside hydrolase</fullName>
    </submittedName>
</protein>
<dbReference type="Proteomes" id="UP001204015">
    <property type="component" value="Unassembled WGS sequence"/>
</dbReference>
<accession>A0ABT1BZS0</accession>
<keyword evidence="1" id="KW-0732">Signal</keyword>
<reference evidence="2 3" key="1">
    <citation type="submission" date="2022-06" db="EMBL/GenBank/DDBJ databases">
        <title>A taxonomic note on the genus Prevotella: Description of four novel genera and emended description of the genera Hallella and Xylanibacter.</title>
        <authorList>
            <person name="Hitch T.C.A."/>
        </authorList>
    </citation>
    <scope>NUCLEOTIDE SEQUENCE [LARGE SCALE GENOMIC DNA]</scope>
    <source>
        <strain evidence="2 3">DSM 100619</strain>
    </source>
</reference>
<organism evidence="2 3">
    <name type="scientific">Segatella cerevisiae</name>
    <dbReference type="NCBI Taxonomy" id="2053716"/>
    <lineage>
        <taxon>Bacteria</taxon>
        <taxon>Pseudomonadati</taxon>
        <taxon>Bacteroidota</taxon>
        <taxon>Bacteroidia</taxon>
        <taxon>Bacteroidales</taxon>
        <taxon>Prevotellaceae</taxon>
        <taxon>Segatella</taxon>
    </lineage>
</organism>
<dbReference type="SUPFAM" id="SSF50939">
    <property type="entry name" value="Sialidases"/>
    <property type="match status" value="1"/>
</dbReference>
<name>A0ABT1BZS0_9BACT</name>
<keyword evidence="2" id="KW-0378">Hydrolase</keyword>
<sequence length="401" mass="45365">MLKTELRKMQIRGCLCLLGLLFLVAPSQSVADVPVVPGTVIDHIPKSTGKFIGSPSICILPDGVYIASHDEFGPRSAEWQDAVTDVFRSSDRGKTWEKVSRIEDQFWSNLFYHDGALYIMGTNKHHGNLVIRRSTDEGKSWTVPYDSSHGLLLEGEYHTAPVPMVISKGRIWRALEYATGKSNAWGVRYSAMMVSAPVHADLLKAANWQATNHLPFNKQYLDGHFGGWLEGNAVPDRTGEIVDVLRVHTPQLTDEYCAIVTISSNGKQAEFDPENFYKMPGAATKFTIRYDEQSHKYWAIVNAIPDKIPDHLSTDQVRNTLALVSSTDLKQWTVDRILLHHPDAQKHAFQYADWQFDNKNIIFVSRTSFDDEEGGASSYHDSNFFTFHRITDFRNTSRNSR</sequence>
<comment type="caution">
    <text evidence="2">The sequence shown here is derived from an EMBL/GenBank/DDBJ whole genome shotgun (WGS) entry which is preliminary data.</text>
</comment>
<dbReference type="CDD" id="cd15482">
    <property type="entry name" value="Sialidase_non-viral"/>
    <property type="match status" value="1"/>
</dbReference>
<dbReference type="RefSeq" id="WP_252761551.1">
    <property type="nucleotide sequence ID" value="NZ_JAMXLY010000042.1"/>
</dbReference>
<evidence type="ECO:0000256" key="1">
    <source>
        <dbReference type="SAM" id="SignalP"/>
    </source>
</evidence>
<evidence type="ECO:0000313" key="2">
    <source>
        <dbReference type="EMBL" id="MCO6026195.1"/>
    </source>
</evidence>
<gene>
    <name evidence="2" type="ORF">NG821_10145</name>
</gene>